<dbReference type="SUPFAM" id="SSF50978">
    <property type="entry name" value="WD40 repeat-like"/>
    <property type="match status" value="1"/>
</dbReference>
<feature type="repeat" description="WD" evidence="5">
    <location>
        <begin position="102"/>
        <end position="132"/>
    </location>
</feature>
<feature type="region of interest" description="Disordered" evidence="6">
    <location>
        <begin position="314"/>
        <end position="341"/>
    </location>
</feature>
<comment type="caution">
    <text evidence="9">The sequence shown here is derived from an EMBL/GenBank/DDBJ whole genome shotgun (WGS) entry which is preliminary data.</text>
</comment>
<dbReference type="Gene3D" id="2.130.10.10">
    <property type="entry name" value="YVTN repeat-like/Quinoprotein amine dehydrogenase"/>
    <property type="match status" value="1"/>
</dbReference>
<dbReference type="InterPro" id="IPR011989">
    <property type="entry name" value="ARM-like"/>
</dbReference>
<evidence type="ECO:0000256" key="5">
    <source>
        <dbReference type="PROSITE-ProRule" id="PRU00221"/>
    </source>
</evidence>
<dbReference type="Proteomes" id="UP000308199">
    <property type="component" value="Unassembled WGS sequence"/>
</dbReference>
<dbReference type="InterPro" id="IPR015943">
    <property type="entry name" value="WD40/YVTN_repeat-like_dom_sf"/>
</dbReference>
<dbReference type="PROSITE" id="PS51394">
    <property type="entry name" value="PFU"/>
    <property type="match status" value="1"/>
</dbReference>
<evidence type="ECO:0000256" key="3">
    <source>
        <dbReference type="ARBA" id="ARBA00022574"/>
    </source>
</evidence>
<dbReference type="PANTHER" id="PTHR19849">
    <property type="entry name" value="PHOSPHOLIPASE A-2-ACTIVATING PROTEIN"/>
    <property type="match status" value="1"/>
</dbReference>
<dbReference type="Gene3D" id="1.25.10.10">
    <property type="entry name" value="Leucine-rich Repeat Variant"/>
    <property type="match status" value="2"/>
</dbReference>
<feature type="repeat" description="WD" evidence="5">
    <location>
        <begin position="182"/>
        <end position="215"/>
    </location>
</feature>
<dbReference type="Gene3D" id="3.10.20.870">
    <property type="entry name" value="PFU (PLAA family ubiquitin binding), C-terminal domain"/>
    <property type="match status" value="1"/>
</dbReference>
<evidence type="ECO:0000313" key="10">
    <source>
        <dbReference type="Proteomes" id="UP000308199"/>
    </source>
</evidence>
<evidence type="ECO:0000259" key="8">
    <source>
        <dbReference type="PROSITE" id="PS51396"/>
    </source>
</evidence>
<name>A0A4S4KX37_9AGAM</name>
<feature type="repeat" description="WD" evidence="5">
    <location>
        <begin position="222"/>
        <end position="252"/>
    </location>
</feature>
<gene>
    <name evidence="9" type="ORF">EW145_g6267</name>
</gene>
<dbReference type="InterPro" id="IPR001680">
    <property type="entry name" value="WD40_rpt"/>
</dbReference>
<evidence type="ECO:0000256" key="4">
    <source>
        <dbReference type="ARBA" id="ARBA00022737"/>
    </source>
</evidence>
<sequence length="825" mass="90264">MPYKLSASLHAHSSDVRAVASPIDTLVLSASRDNTALSWTRLTPSAPFVQESVFHPGSKYINAIAYIPPSPEAPKGYAVTGGVETVINVYSLDAPSEPKYALVGHTENVCALNTSPSGLVISGSWDRTAKVWRDFQQLYELRGHEQSVWAVHILDEDAETYLTASADNTIKMWMRNKLIRTFTGHTSAVRGLALMPHIGFASCSNDGEIRVWTLEGDVVFTLSGHTSFVYSLTVLPTGEIASGGEDRTLRVWRDEECVQTIAHPATSVWAVSSMPNGDIVTGSSDGIVRVFSAAEERWATTDKLKDYDDQVASQTLPSQQVGDVKKTDLPGPETLTEPGKKPGEVKMVRNGESVEAHQWNPTSMSWQKIGEVVDAVGSGRKQLHGGKEYDYVFDVDIQDGVPPLKLPYNVNENPYAAAQRFLAANDLPMSYLDQIVQFIERNTSAVNLSSGTDFVDPFTGASRYQPSRNSVPTQHASTFVDPFTGSSRYTPQPSSALLPTAQLEPVAIRAPSVIPVNTFLSFKQGNVNAMRGKIRELDEAFRNEISTLAVAIYPPESTKLDEAYTFLSQAFSSPDNITAQPPNKTHLETILQVLERWPSSTRFPGMSSAFPSCKIFPTFLPPFLSLPSPAVIDLARLVSGYCPSAYADSAVAEQFFTSLLKAAEWDAPWETPIPKSRETNILLALRAVANALQEGTQPSTVDWVSLLLRDISTAPYDVLMKNHRVTLATSLFNLSCVRLKGPIPSTVSDQYLALLSTILRQERNDAETAYRALVALGNTLYALRSQSGKLTAAQISEFRQELPALTARFPEERIGAVINDVEGLL</sequence>
<evidence type="ECO:0008006" key="11">
    <source>
        <dbReference type="Google" id="ProtNLM"/>
    </source>
</evidence>
<dbReference type="PROSITE" id="PS50082">
    <property type="entry name" value="WD_REPEATS_2"/>
    <property type="match status" value="4"/>
</dbReference>
<dbReference type="InterPro" id="IPR013535">
    <property type="entry name" value="PUL_dom"/>
</dbReference>
<dbReference type="GO" id="GO:0005634">
    <property type="term" value="C:nucleus"/>
    <property type="evidence" value="ECO:0007669"/>
    <property type="project" value="TreeGrafter"/>
</dbReference>
<dbReference type="Pfam" id="PF09070">
    <property type="entry name" value="PFU"/>
    <property type="match status" value="1"/>
</dbReference>
<evidence type="ECO:0000313" key="9">
    <source>
        <dbReference type="EMBL" id="THH03422.1"/>
    </source>
</evidence>
<dbReference type="CDD" id="cd00200">
    <property type="entry name" value="WD40"/>
    <property type="match status" value="1"/>
</dbReference>
<comment type="subcellular location">
    <subcellularLocation>
        <location evidence="1">Cytoplasm</location>
    </subcellularLocation>
</comment>
<dbReference type="FunFam" id="2.130.10.10:FF:000236">
    <property type="entry name" value="Polyubiquitin binding protein (Doa1/Ufd3)"/>
    <property type="match status" value="1"/>
</dbReference>
<dbReference type="GO" id="GO:0043130">
    <property type="term" value="F:ubiquitin binding"/>
    <property type="evidence" value="ECO:0007669"/>
    <property type="project" value="TreeGrafter"/>
</dbReference>
<dbReference type="GO" id="GO:0043161">
    <property type="term" value="P:proteasome-mediated ubiquitin-dependent protein catabolic process"/>
    <property type="evidence" value="ECO:0007669"/>
    <property type="project" value="TreeGrafter"/>
</dbReference>
<keyword evidence="2" id="KW-0963">Cytoplasm</keyword>
<protein>
    <recommendedName>
        <fullName evidence="11">Phospholipase A-2-activating protein</fullName>
    </recommendedName>
</protein>
<evidence type="ECO:0000256" key="6">
    <source>
        <dbReference type="SAM" id="MobiDB-lite"/>
    </source>
</evidence>
<proteinExistence type="predicted"/>
<accession>A0A4S4KX37</accession>
<dbReference type="PROSITE" id="PS50294">
    <property type="entry name" value="WD_REPEATS_REGION"/>
    <property type="match status" value="4"/>
</dbReference>
<dbReference type="AlphaFoldDB" id="A0A4S4KX37"/>
<dbReference type="Pfam" id="PF08324">
    <property type="entry name" value="PUL"/>
    <property type="match status" value="2"/>
</dbReference>
<dbReference type="InterPro" id="IPR038122">
    <property type="entry name" value="PFU_sf"/>
</dbReference>
<evidence type="ECO:0000256" key="1">
    <source>
        <dbReference type="ARBA" id="ARBA00004496"/>
    </source>
</evidence>
<dbReference type="EMBL" id="SGPK01000456">
    <property type="protein sequence ID" value="THH03422.1"/>
    <property type="molecule type" value="Genomic_DNA"/>
</dbReference>
<evidence type="ECO:0000259" key="7">
    <source>
        <dbReference type="PROSITE" id="PS51394"/>
    </source>
</evidence>
<dbReference type="PROSITE" id="PS51396">
    <property type="entry name" value="PUL"/>
    <property type="match status" value="1"/>
</dbReference>
<feature type="domain" description="PFU" evidence="7">
    <location>
        <begin position="358"/>
        <end position="453"/>
    </location>
</feature>
<feature type="repeat" description="WD" evidence="5">
    <location>
        <begin position="141"/>
        <end position="173"/>
    </location>
</feature>
<evidence type="ECO:0000256" key="2">
    <source>
        <dbReference type="ARBA" id="ARBA00022490"/>
    </source>
</evidence>
<dbReference type="InterPro" id="IPR015155">
    <property type="entry name" value="PFU"/>
</dbReference>
<dbReference type="GO" id="GO:0010992">
    <property type="term" value="P:ubiquitin recycling"/>
    <property type="evidence" value="ECO:0007669"/>
    <property type="project" value="TreeGrafter"/>
</dbReference>
<organism evidence="9 10">
    <name type="scientific">Phellinidium pouzarii</name>
    <dbReference type="NCBI Taxonomy" id="167371"/>
    <lineage>
        <taxon>Eukaryota</taxon>
        <taxon>Fungi</taxon>
        <taxon>Dikarya</taxon>
        <taxon>Basidiomycota</taxon>
        <taxon>Agaricomycotina</taxon>
        <taxon>Agaricomycetes</taxon>
        <taxon>Hymenochaetales</taxon>
        <taxon>Hymenochaetaceae</taxon>
        <taxon>Phellinidium</taxon>
    </lineage>
</organism>
<dbReference type="GO" id="GO:0005737">
    <property type="term" value="C:cytoplasm"/>
    <property type="evidence" value="ECO:0007669"/>
    <property type="project" value="UniProtKB-SubCell"/>
</dbReference>
<dbReference type="Pfam" id="PF00400">
    <property type="entry name" value="WD40"/>
    <property type="match status" value="6"/>
</dbReference>
<keyword evidence="4" id="KW-0677">Repeat</keyword>
<dbReference type="OrthoDB" id="10265988at2759"/>
<keyword evidence="3 5" id="KW-0853">WD repeat</keyword>
<keyword evidence="10" id="KW-1185">Reference proteome</keyword>
<dbReference type="InterPro" id="IPR036322">
    <property type="entry name" value="WD40_repeat_dom_sf"/>
</dbReference>
<reference evidence="9 10" key="1">
    <citation type="submission" date="2019-02" db="EMBL/GenBank/DDBJ databases">
        <title>Genome sequencing of the rare red list fungi Phellinidium pouzarii.</title>
        <authorList>
            <person name="Buettner E."/>
            <person name="Kellner H."/>
        </authorList>
    </citation>
    <scope>NUCLEOTIDE SEQUENCE [LARGE SCALE GENOMIC DNA]</scope>
    <source>
        <strain evidence="9 10">DSM 108285</strain>
    </source>
</reference>
<dbReference type="PANTHER" id="PTHR19849:SF0">
    <property type="entry name" value="PHOSPHOLIPASE A-2-ACTIVATING PROTEIN"/>
    <property type="match status" value="1"/>
</dbReference>
<dbReference type="SMART" id="SM00320">
    <property type="entry name" value="WD40"/>
    <property type="match status" value="7"/>
</dbReference>
<feature type="domain" description="PUL" evidence="8">
    <location>
        <begin position="512"/>
        <end position="824"/>
    </location>
</feature>